<feature type="transmembrane region" description="Helical" evidence="1">
    <location>
        <begin position="12"/>
        <end position="30"/>
    </location>
</feature>
<organism evidence="2 3">
    <name type="scientific">Candidatus Brocadia sinica JPN1</name>
    <dbReference type="NCBI Taxonomy" id="1197129"/>
    <lineage>
        <taxon>Bacteria</taxon>
        <taxon>Pseudomonadati</taxon>
        <taxon>Planctomycetota</taxon>
        <taxon>Candidatus Brocadiia</taxon>
        <taxon>Candidatus Brocadiales</taxon>
        <taxon>Candidatus Brocadiaceae</taxon>
        <taxon>Candidatus Brocadia</taxon>
    </lineage>
</organism>
<sequence>MYPSKPWNKNWWTIGLFVIGISILFVMVIWNTENAKQPASVNEIKPGELTPYDHLIEARKALMDGYKPDEDPFKTSWGRVYDARIHLEAIKQDSPEYAEAQRLMDEVMRREAEMERASVIQTQKYLKKQREEVMGKLERYFVGKDMYVHVELEGEEATILRMEYMFWSRPLVYQVVNGTGFLPALKNLGFKKVIFDATHDYSWTYDLEGNTEE</sequence>
<comment type="caution">
    <text evidence="2">The sequence shown here is derived from an EMBL/GenBank/DDBJ whole genome shotgun (WGS) entry which is preliminary data.</text>
</comment>
<dbReference type="RefSeq" id="WP_052562660.1">
    <property type="nucleotide sequence ID" value="NZ_BAFN01000001.1"/>
</dbReference>
<name>A0ABQ0JUR5_9BACT</name>
<evidence type="ECO:0000256" key="1">
    <source>
        <dbReference type="SAM" id="Phobius"/>
    </source>
</evidence>
<keyword evidence="1" id="KW-0472">Membrane</keyword>
<reference evidence="3" key="1">
    <citation type="journal article" date="2015" name="Genome Announc.">
        <title>Draft Genome Sequence of an Anaerobic Ammonium-Oxidizing Bacterium, "Candidatus Brocadia sinica".</title>
        <authorList>
            <person name="Oshiki M."/>
            <person name="Shinyako-Hata K."/>
            <person name="Satoh H."/>
            <person name="Okabe S."/>
        </authorList>
    </citation>
    <scope>NUCLEOTIDE SEQUENCE [LARGE SCALE GENOMIC DNA]</scope>
    <source>
        <strain evidence="3">JPN1</strain>
    </source>
</reference>
<proteinExistence type="predicted"/>
<dbReference type="Proteomes" id="UP000032309">
    <property type="component" value="Unassembled WGS sequence"/>
</dbReference>
<keyword evidence="3" id="KW-1185">Reference proteome</keyword>
<evidence type="ECO:0000313" key="3">
    <source>
        <dbReference type="Proteomes" id="UP000032309"/>
    </source>
</evidence>
<keyword evidence="1" id="KW-0812">Transmembrane</keyword>
<keyword evidence="1" id="KW-1133">Transmembrane helix</keyword>
<dbReference type="EMBL" id="BAFN01000001">
    <property type="protein sequence ID" value="GAN32509.1"/>
    <property type="molecule type" value="Genomic_DNA"/>
</dbReference>
<protein>
    <submittedName>
        <fullName evidence="2">Uncharacterized protein</fullName>
    </submittedName>
</protein>
<accession>A0ABQ0JUR5</accession>
<gene>
    <name evidence="2" type="ORF">BROSI_A1024</name>
</gene>
<evidence type="ECO:0000313" key="2">
    <source>
        <dbReference type="EMBL" id="GAN32509.1"/>
    </source>
</evidence>